<sequence length="228" mass="23705">MSTLYDVSGSPLLATDGQPLLDTGIVPYSQRDFARRIRALLPNGWFPAPPGEDGVETAPVLDGVLNGIGFVFAWIFSLLTAVQAQTRIASAYGGFLDMIAADFFGAGVLPRLEGEGDVVYRARIVATLKAPMNTRQAVTAAIAAVTGVQPVVIEPWSAQDCGGLGARVAPGRGGGRGYGTRGLRYGTLGGGQFFVETGISSGASSMAVRSAITRTKALGIIGWLKVES</sequence>
<gene>
    <name evidence="2" type="ORF">HUK82_01795</name>
</gene>
<accession>A0A850P9R9</accession>
<feature type="transmembrane region" description="Helical" evidence="1">
    <location>
        <begin position="63"/>
        <end position="82"/>
    </location>
</feature>
<keyword evidence="1" id="KW-0812">Transmembrane</keyword>
<keyword evidence="1" id="KW-0472">Membrane</keyword>
<keyword evidence="3" id="KW-1185">Reference proteome</keyword>
<keyword evidence="1" id="KW-1133">Transmembrane helix</keyword>
<evidence type="ECO:0000313" key="3">
    <source>
        <dbReference type="Proteomes" id="UP000585665"/>
    </source>
</evidence>
<reference evidence="2 3" key="1">
    <citation type="submission" date="2020-06" db="EMBL/GenBank/DDBJ databases">
        <title>Description of novel acetic acid bacteria.</title>
        <authorList>
            <person name="Sombolestani A."/>
        </authorList>
    </citation>
    <scope>NUCLEOTIDE SEQUENCE [LARGE SCALE GENOMIC DNA]</scope>
    <source>
        <strain evidence="2 3">LMG 27010</strain>
    </source>
</reference>
<evidence type="ECO:0000256" key="1">
    <source>
        <dbReference type="SAM" id="Phobius"/>
    </source>
</evidence>
<dbReference type="InterPro" id="IPR016884">
    <property type="entry name" value="UCP028438"/>
</dbReference>
<comment type="caution">
    <text evidence="2">The sequence shown here is derived from an EMBL/GenBank/DDBJ whole genome shotgun (WGS) entry which is preliminary data.</text>
</comment>
<name>A0A850P9R9_9PROT</name>
<dbReference type="AlphaFoldDB" id="A0A850P9R9"/>
<evidence type="ECO:0000313" key="2">
    <source>
        <dbReference type="EMBL" id="NVN39300.1"/>
    </source>
</evidence>
<dbReference type="EMBL" id="JABXXR010000006">
    <property type="protein sequence ID" value="NVN39300.1"/>
    <property type="molecule type" value="Genomic_DNA"/>
</dbReference>
<proteinExistence type="predicted"/>
<organism evidence="2 3">
    <name type="scientific">Ameyamaea chiangmaiensis</name>
    <dbReference type="NCBI Taxonomy" id="442969"/>
    <lineage>
        <taxon>Bacteria</taxon>
        <taxon>Pseudomonadati</taxon>
        <taxon>Pseudomonadota</taxon>
        <taxon>Alphaproteobacteria</taxon>
        <taxon>Acetobacterales</taxon>
        <taxon>Acetobacteraceae</taxon>
        <taxon>Ameyamaea</taxon>
    </lineage>
</organism>
<dbReference type="PIRSF" id="PIRSF028438">
    <property type="entry name" value="UCP028438"/>
    <property type="match status" value="1"/>
</dbReference>
<protein>
    <submittedName>
        <fullName evidence="2">Uncharacterized protein</fullName>
    </submittedName>
</protein>
<dbReference type="Proteomes" id="UP000585665">
    <property type="component" value="Unassembled WGS sequence"/>
</dbReference>
<dbReference type="RefSeq" id="WP_176612318.1">
    <property type="nucleotide sequence ID" value="NZ_JABXXR010000006.1"/>
</dbReference>